<proteinExistence type="predicted"/>
<evidence type="ECO:0000256" key="1">
    <source>
        <dbReference type="SAM" id="MobiDB-lite"/>
    </source>
</evidence>
<dbReference type="Proteomes" id="UP001201629">
    <property type="component" value="Unassembled WGS sequence"/>
</dbReference>
<evidence type="ECO:0000256" key="2">
    <source>
        <dbReference type="SAM" id="Phobius"/>
    </source>
</evidence>
<dbReference type="RefSeq" id="WP_238680513.1">
    <property type="nucleotide sequence ID" value="NZ_JAKKFD010000038.1"/>
</dbReference>
<accession>A0ABS9N6G6</accession>
<protein>
    <submittedName>
        <fullName evidence="3">DUF4367 domain-containing protein</fullName>
    </submittedName>
</protein>
<keyword evidence="2" id="KW-1133">Transmembrane helix</keyword>
<keyword evidence="2" id="KW-0472">Membrane</keyword>
<dbReference type="EMBL" id="JAKKFD010000038">
    <property type="protein sequence ID" value="MCG5445549.1"/>
    <property type="molecule type" value="Genomic_DNA"/>
</dbReference>
<feature type="transmembrane region" description="Helical" evidence="2">
    <location>
        <begin position="40"/>
        <end position="62"/>
    </location>
</feature>
<keyword evidence="4" id="KW-1185">Reference proteome</keyword>
<sequence length="361" mass="39345">MIDREEIRAAFSTIADDAPSPERIRTNLVSLARRHRQRRVILRVAGVGVAATTVGVVGASAWRLSQNAESEFPALSGGLGGGWLEVPLRYRPTWLPHGYGQTGRTVVVVGDEAPVVSLDWQQAISAQDGNSPIISLMIGSHESLDADRPEGRTETVDVNGIPAQLVQSDRFGNGTYVIWQSPGQPQLIVTVLNKDELDEQRALALRVARSVRPDQQRTYVGPRFGWLPTDLNATPWRLSQGYEGQHWIQDVSATGTGGRQLQILMGPDVHTKLANWDAGAQPVQLNGSDARYVPEKGQLFLTLADGIQVFIGLDEASGQNSQPGGDPSPIKGPAKVPPELARIMESFEYGPWPDMTWIGKR</sequence>
<reference evidence="3 4" key="1">
    <citation type="submission" date="2022-01" db="EMBL/GenBank/DDBJ databases">
        <authorList>
            <person name="Riesco R."/>
            <person name="Trujillo M.E."/>
        </authorList>
    </citation>
    <scope>NUCLEOTIDE SEQUENCE [LARGE SCALE GENOMIC DNA]</scope>
    <source>
        <strain evidence="3 4">NIE79</strain>
    </source>
</reference>
<evidence type="ECO:0000313" key="4">
    <source>
        <dbReference type="Proteomes" id="UP001201629"/>
    </source>
</evidence>
<organism evidence="3 4">
    <name type="scientific">Micromonospora trifolii</name>
    <dbReference type="NCBI Taxonomy" id="2911208"/>
    <lineage>
        <taxon>Bacteria</taxon>
        <taxon>Bacillati</taxon>
        <taxon>Actinomycetota</taxon>
        <taxon>Actinomycetes</taxon>
        <taxon>Micromonosporales</taxon>
        <taxon>Micromonosporaceae</taxon>
        <taxon>Micromonospora</taxon>
    </lineage>
</organism>
<comment type="caution">
    <text evidence="3">The sequence shown here is derived from an EMBL/GenBank/DDBJ whole genome shotgun (WGS) entry which is preliminary data.</text>
</comment>
<feature type="region of interest" description="Disordered" evidence="1">
    <location>
        <begin position="316"/>
        <end position="336"/>
    </location>
</feature>
<evidence type="ECO:0000313" key="3">
    <source>
        <dbReference type="EMBL" id="MCG5445549.1"/>
    </source>
</evidence>
<gene>
    <name evidence="3" type="ORF">NIE79_004005</name>
</gene>
<name>A0ABS9N6G6_9ACTN</name>
<keyword evidence="2" id="KW-0812">Transmembrane</keyword>